<dbReference type="eggNOG" id="ENOG503344K">
    <property type="taxonomic scope" value="Bacteria"/>
</dbReference>
<dbReference type="AlphaFoldDB" id="E1QVZ7"/>
<dbReference type="OrthoDB" id="361390at2"/>
<dbReference type="EMBL" id="CP002106">
    <property type="protein sequence ID" value="ADK68300.1"/>
    <property type="molecule type" value="Genomic_DNA"/>
</dbReference>
<evidence type="ECO:0000313" key="1">
    <source>
        <dbReference type="EMBL" id="ADK68300.1"/>
    </source>
</evidence>
<sequence>MQEVKEYDARVDSKRRVTLRGARYDYYNVREFDNGCYVLEPRELAVPEGVPADVLAQMDVSMANVRAGRVSAPVDLSDF</sequence>
<dbReference type="STRING" id="633147.Olsu_1194"/>
<proteinExistence type="predicted"/>
<reference evidence="1 2" key="1">
    <citation type="journal article" date="2010" name="Stand. Genomic Sci.">
        <title>Complete genome sequence of Olsenella uli type strain (VPI D76D-27C).</title>
        <authorList>
            <person name="Goker M."/>
            <person name="Held B."/>
            <person name="Lucas S."/>
            <person name="Nolan M."/>
            <person name="Yasawong M."/>
            <person name="Glavina Del Rio T."/>
            <person name="Tice H."/>
            <person name="Cheng J.F."/>
            <person name="Bruce D."/>
            <person name="Detter J.C."/>
            <person name="Tapia R."/>
            <person name="Han C."/>
            <person name="Goodwin L."/>
            <person name="Pitluck S."/>
            <person name="Liolios K."/>
            <person name="Ivanova N."/>
            <person name="Mavromatis K."/>
            <person name="Mikhailova N."/>
            <person name="Pati A."/>
            <person name="Chen A."/>
            <person name="Palaniappan K."/>
            <person name="Land M."/>
            <person name="Hauser L."/>
            <person name="Chang Y.J."/>
            <person name="Jeffries C.D."/>
            <person name="Rohde M."/>
            <person name="Sikorski J."/>
            <person name="Pukall R."/>
            <person name="Woyke T."/>
            <person name="Bristow J."/>
            <person name="Eisen J.A."/>
            <person name="Markowitz V."/>
            <person name="Hugenholtz P."/>
            <person name="Kyrpides N.C."/>
            <person name="Klenk H.P."/>
            <person name="Lapidus A."/>
        </authorList>
    </citation>
    <scope>NUCLEOTIDE SEQUENCE [LARGE SCALE GENOMIC DNA]</scope>
    <source>
        <strain evidence="2">ATCC 49627 / DSM 7084 / CIP 109912 / JCM 12494 / NCIMB 702895 / VPI D76D-27C</strain>
    </source>
</reference>
<dbReference type="Proteomes" id="UP000000333">
    <property type="component" value="Chromosome"/>
</dbReference>
<dbReference type="PATRIC" id="fig|633147.7.peg.344"/>
<dbReference type="HOGENOM" id="CLU_176906_0_0_11"/>
<name>E1QVZ7_OLSUV</name>
<dbReference type="KEGG" id="ols:Olsu_1194"/>
<evidence type="ECO:0000313" key="2">
    <source>
        <dbReference type="Proteomes" id="UP000000333"/>
    </source>
</evidence>
<protein>
    <submittedName>
        <fullName evidence="1">Uncharacterized protein</fullName>
    </submittedName>
</protein>
<organism evidence="1 2">
    <name type="scientific">Olsenella uli (strain ATCC 49627 / DSM 7084 / CCUG 31166 / CIP 109912 / JCM 12494 / LMG 11480 / NCIMB 702895 / VPI D76D-27C)</name>
    <name type="common">Lactobacillus uli</name>
    <dbReference type="NCBI Taxonomy" id="633147"/>
    <lineage>
        <taxon>Bacteria</taxon>
        <taxon>Bacillati</taxon>
        <taxon>Actinomycetota</taxon>
        <taxon>Coriobacteriia</taxon>
        <taxon>Coriobacteriales</taxon>
        <taxon>Atopobiaceae</taxon>
        <taxon>Olsenella</taxon>
    </lineage>
</organism>
<dbReference type="GeneID" id="78512609"/>
<dbReference type="RefSeq" id="WP_013252052.1">
    <property type="nucleotide sequence ID" value="NC_014363.1"/>
</dbReference>
<gene>
    <name evidence="1" type="ordered locus">Olsu_1194</name>
</gene>
<accession>E1QVZ7</accession>
<keyword evidence="2" id="KW-1185">Reference proteome</keyword>